<feature type="non-terminal residue" evidence="1">
    <location>
        <position position="83"/>
    </location>
</feature>
<protein>
    <submittedName>
        <fullName evidence="1">Uncharacterized protein</fullName>
    </submittedName>
</protein>
<dbReference type="Proteomes" id="UP001207468">
    <property type="component" value="Unassembled WGS sequence"/>
</dbReference>
<proteinExistence type="predicted"/>
<evidence type="ECO:0000313" key="2">
    <source>
        <dbReference type="Proteomes" id="UP001207468"/>
    </source>
</evidence>
<feature type="non-terminal residue" evidence="1">
    <location>
        <position position="1"/>
    </location>
</feature>
<evidence type="ECO:0000313" key="1">
    <source>
        <dbReference type="EMBL" id="KAI9507860.1"/>
    </source>
</evidence>
<sequence>YVDQLNQILHYLGTPRVCCLKNSMRADVTCAKTDCPNQQAQGYIHLLPIRPRVAFAQMFPHANPLALDLLTKMLNFDPAKRIT</sequence>
<reference evidence="1" key="1">
    <citation type="submission" date="2021-03" db="EMBL/GenBank/DDBJ databases">
        <title>Evolutionary priming and transition to the ectomycorrhizal habit in an iconic lineage of mushroom-forming fungi: is preadaptation a requirement?</title>
        <authorList>
            <consortium name="DOE Joint Genome Institute"/>
            <person name="Looney B.P."/>
            <person name="Miyauchi S."/>
            <person name="Morin E."/>
            <person name="Drula E."/>
            <person name="Courty P.E."/>
            <person name="Chicoki N."/>
            <person name="Fauchery L."/>
            <person name="Kohler A."/>
            <person name="Kuo A."/>
            <person name="LaButti K."/>
            <person name="Pangilinan J."/>
            <person name="Lipzen A."/>
            <person name="Riley R."/>
            <person name="Andreopoulos W."/>
            <person name="He G."/>
            <person name="Johnson J."/>
            <person name="Barry K.W."/>
            <person name="Grigoriev I.V."/>
            <person name="Nagy L."/>
            <person name="Hibbett D."/>
            <person name="Henrissat B."/>
            <person name="Matheny P.B."/>
            <person name="Labbe J."/>
            <person name="Martin A.F."/>
        </authorList>
    </citation>
    <scope>NUCLEOTIDE SEQUENCE</scope>
    <source>
        <strain evidence="1">BPL698</strain>
    </source>
</reference>
<organism evidence="1 2">
    <name type="scientific">Russula earlei</name>
    <dbReference type="NCBI Taxonomy" id="71964"/>
    <lineage>
        <taxon>Eukaryota</taxon>
        <taxon>Fungi</taxon>
        <taxon>Dikarya</taxon>
        <taxon>Basidiomycota</taxon>
        <taxon>Agaricomycotina</taxon>
        <taxon>Agaricomycetes</taxon>
        <taxon>Russulales</taxon>
        <taxon>Russulaceae</taxon>
        <taxon>Russula</taxon>
    </lineage>
</organism>
<accession>A0ACC0U831</accession>
<gene>
    <name evidence="1" type="ORF">F5148DRAFT_948617</name>
</gene>
<name>A0ACC0U831_9AGAM</name>
<comment type="caution">
    <text evidence="1">The sequence shown here is derived from an EMBL/GenBank/DDBJ whole genome shotgun (WGS) entry which is preliminary data.</text>
</comment>
<keyword evidence="2" id="KW-1185">Reference proteome</keyword>
<dbReference type="EMBL" id="JAGFNK010000110">
    <property type="protein sequence ID" value="KAI9507860.1"/>
    <property type="molecule type" value="Genomic_DNA"/>
</dbReference>